<keyword evidence="7 10" id="KW-0720">Serine protease</keyword>
<evidence type="ECO:0000256" key="5">
    <source>
        <dbReference type="ARBA" id="ARBA00022729"/>
    </source>
</evidence>
<comment type="subcellular location">
    <subcellularLocation>
        <location evidence="1">Nucleus</location>
        <location evidence="1">Nucleolus</location>
    </subcellularLocation>
</comment>
<dbReference type="Pfam" id="PF00082">
    <property type="entry name" value="Peptidase_S8"/>
    <property type="match status" value="1"/>
</dbReference>
<evidence type="ECO:0000256" key="7">
    <source>
        <dbReference type="ARBA" id="ARBA00022825"/>
    </source>
</evidence>
<name>A0ABR0Q5D9_GOSAR</name>
<comment type="similarity">
    <text evidence="2">Belongs to the PNO1 family.</text>
</comment>
<dbReference type="SUPFAM" id="SSF52743">
    <property type="entry name" value="Subtilisin-like"/>
    <property type="match status" value="1"/>
</dbReference>
<dbReference type="PROSITE" id="PS51892">
    <property type="entry name" value="SUBTILASE"/>
    <property type="match status" value="1"/>
</dbReference>
<dbReference type="CDD" id="cd02120">
    <property type="entry name" value="PA_subtilisin_like"/>
    <property type="match status" value="1"/>
</dbReference>
<keyword evidence="5 11" id="KW-0732">Signal</keyword>
<dbReference type="PANTHER" id="PTHR10795">
    <property type="entry name" value="PROPROTEIN CONVERTASE SUBTILISIN/KEXIN"/>
    <property type="match status" value="1"/>
</dbReference>
<dbReference type="Pfam" id="PF22891">
    <property type="entry name" value="KH_PNO1_2nd"/>
    <property type="match status" value="1"/>
</dbReference>
<gene>
    <name evidence="13" type="ORF">PVK06_018432</name>
</gene>
<dbReference type="InterPro" id="IPR036612">
    <property type="entry name" value="KH_dom_type_1_sf"/>
</dbReference>
<feature type="chain" id="PRO_5046030880" description="K Homology domain-containing protein" evidence="11">
    <location>
        <begin position="26"/>
        <end position="1028"/>
    </location>
</feature>
<dbReference type="InterPro" id="IPR045051">
    <property type="entry name" value="SBT"/>
</dbReference>
<dbReference type="Gene3D" id="2.60.40.2310">
    <property type="match status" value="1"/>
</dbReference>
<keyword evidence="6 10" id="KW-0378">Hydrolase</keyword>
<dbReference type="CDD" id="cd22391">
    <property type="entry name" value="KH-I_PNO1_rpt1"/>
    <property type="match status" value="1"/>
</dbReference>
<evidence type="ECO:0000256" key="1">
    <source>
        <dbReference type="ARBA" id="ARBA00004604"/>
    </source>
</evidence>
<keyword evidence="14" id="KW-1185">Reference proteome</keyword>
<comment type="caution">
    <text evidence="13">The sequence shown here is derived from an EMBL/GenBank/DDBJ whole genome shotgun (WGS) entry which is preliminary data.</text>
</comment>
<accession>A0ABR0Q5D9</accession>
<evidence type="ECO:0000256" key="2">
    <source>
        <dbReference type="ARBA" id="ARBA00007515"/>
    </source>
</evidence>
<dbReference type="InterPro" id="IPR004087">
    <property type="entry name" value="KH_dom"/>
</dbReference>
<keyword evidence="8" id="KW-0325">Glycoprotein</keyword>
<protein>
    <recommendedName>
        <fullName evidence="12">K Homology domain-containing protein</fullName>
    </recommendedName>
</protein>
<evidence type="ECO:0000256" key="11">
    <source>
        <dbReference type="SAM" id="SignalP"/>
    </source>
</evidence>
<evidence type="ECO:0000256" key="8">
    <source>
        <dbReference type="ARBA" id="ARBA00023180"/>
    </source>
</evidence>
<evidence type="ECO:0000256" key="10">
    <source>
        <dbReference type="PROSITE-ProRule" id="PRU01240"/>
    </source>
</evidence>
<dbReference type="Pfam" id="PF05922">
    <property type="entry name" value="Inhibitor_I9"/>
    <property type="match status" value="1"/>
</dbReference>
<feature type="active site" description="Charge relay system" evidence="10">
    <location>
        <position position="560"/>
    </location>
</feature>
<dbReference type="Gene3D" id="3.30.1370.10">
    <property type="entry name" value="K Homology domain, type 1"/>
    <property type="match status" value="1"/>
</dbReference>
<evidence type="ECO:0000313" key="14">
    <source>
        <dbReference type="Proteomes" id="UP001358586"/>
    </source>
</evidence>
<dbReference type="Gene3D" id="3.30.70.80">
    <property type="entry name" value="Peptidase S8 propeptide/proteinase inhibitor I9"/>
    <property type="match status" value="1"/>
</dbReference>
<dbReference type="CDD" id="cd04852">
    <property type="entry name" value="Peptidases_S8_3"/>
    <property type="match status" value="1"/>
</dbReference>
<dbReference type="SUPFAM" id="SSF52025">
    <property type="entry name" value="PA domain"/>
    <property type="match status" value="1"/>
</dbReference>
<evidence type="ECO:0000256" key="3">
    <source>
        <dbReference type="ARBA" id="ARBA00011073"/>
    </source>
</evidence>
<dbReference type="InterPro" id="IPR037045">
    <property type="entry name" value="S8pro/Inhibitor_I9_sf"/>
</dbReference>
<dbReference type="CDD" id="cd22392">
    <property type="entry name" value="KH-I_PNO1_rpt2"/>
    <property type="match status" value="1"/>
</dbReference>
<dbReference type="Gene3D" id="3.40.50.200">
    <property type="entry name" value="Peptidase S8/S53 domain"/>
    <property type="match status" value="1"/>
</dbReference>
<dbReference type="InterPro" id="IPR034197">
    <property type="entry name" value="Peptidases_S8_3"/>
</dbReference>
<dbReference type="PROSITE" id="PS00138">
    <property type="entry name" value="SUBTILASE_SER"/>
    <property type="match status" value="1"/>
</dbReference>
<dbReference type="InterPro" id="IPR010259">
    <property type="entry name" value="S8pro/Inhibitor_I9"/>
</dbReference>
<reference evidence="13 14" key="1">
    <citation type="submission" date="2023-03" db="EMBL/GenBank/DDBJ databases">
        <title>WGS of Gossypium arboreum.</title>
        <authorList>
            <person name="Yu D."/>
        </authorList>
    </citation>
    <scope>NUCLEOTIDE SEQUENCE [LARGE SCALE GENOMIC DNA]</scope>
    <source>
        <tissue evidence="13">Leaf</tissue>
    </source>
</reference>
<keyword evidence="9" id="KW-0539">Nucleus</keyword>
<dbReference type="InterPro" id="IPR000209">
    <property type="entry name" value="Peptidase_S8/S53_dom"/>
</dbReference>
<dbReference type="InterPro" id="IPR023828">
    <property type="entry name" value="Peptidase_S8_Ser-AS"/>
</dbReference>
<sequence>MKLSMLSPLLLSVFLFSLLQSSTFAVRKSYIVYLGGHKHGLNPTSAELHRVKNSHYELLGSLVGSTETAKEKIFYSYTRNINGFAAILDEDEASQVSKHPNVVSVFLNKGRKLHTTRSWDFLRLERNGVIPSDSLWKKAKFGEDTIIGNLDTGVWPESKSFSDDGIGPIPSRWRGSCQRGVDGRFSCNRKLIGAKYFNRGYEAYLGEKLNATFKTVRDHEGHGSHTLSTAGGNFVNGASVFGYGNGTAKGGSPKARVAAYKVCWPPVNGNQCFDADIMAAFDAAISDGVDVLSVSLGGEAAEFFEDGIAIGAFHAVKKGISVVLSGGNSGPAPGTVSNLSPWMFTVGASTLDREFTSYVELGNKIRLKGASLAAATLKSKTSYPLIGADHAKAANASAVDAILCQPGSLDPIKVKGKILVCLRGINPRTDKGKQALLSGAVGMILANDEKSGNEVIADPHLLPATHLNYTDGVTVFAYINSTKNPTAYLTPVKTQLDAKPAPFMASFSSRGPNMIDPAILKPDITAPGVSIIAAFSESVGPTEDESDTRRIPFTSQSGTSMSCPHVSGIVGLLKSLHPEWSTAAIRSAIMTTARTRDNTVNPMLDSDGNKATPFSYGAGHVRPNRAMDPGLIYDLTIDDYLNYLCARGYNQTTIQLFSNKPYVCPKSHNVADLNYPSITVPELNGTTIITRKVKNVGTPGTYKAHVRSPVGVIVTVHPSTLKFTKIGEEKKFEVRLRPSSKKVDAEGGVGYVFGVLRWCDGYHYVRSPLVVKRSTQPRSRSKETAFHCNPNPFQTPICLCCNNIKMSTEAAATMEIETMPSEPKPESNPLPPKPKFEPLKAHEMSDGRVQFRKVSVPPHRYSPLKKYWMDIYTPVYEQMKIDIRMNLKARKVELKTRRDTPDISNLQKCADFVQAFMLGFDVPDAIALLRLDELYVESFEIKDVKTLRGEHLSRAIGRLSGKGGKTKFAIENSTKTRIVIADTKIHILGSFANIKIARDSLCSLILGSPAGKVYSKLRQVSARLAERF</sequence>
<feature type="active site" description="Charge relay system" evidence="10">
    <location>
        <position position="222"/>
    </location>
</feature>
<evidence type="ECO:0000256" key="4">
    <source>
        <dbReference type="ARBA" id="ARBA00022670"/>
    </source>
</evidence>
<dbReference type="SUPFAM" id="SSF54791">
    <property type="entry name" value="Eukaryotic type KH-domain (KH-domain type I)"/>
    <property type="match status" value="1"/>
</dbReference>
<dbReference type="InterPro" id="IPR055212">
    <property type="entry name" value="KH-I_PNO1_first"/>
</dbReference>
<dbReference type="PRINTS" id="PR00723">
    <property type="entry name" value="SUBTILISIN"/>
</dbReference>
<comment type="similarity">
    <text evidence="3 10">Belongs to the peptidase S8 family.</text>
</comment>
<dbReference type="Proteomes" id="UP001358586">
    <property type="component" value="Chromosome 5"/>
</dbReference>
<proteinExistence type="inferred from homology"/>
<keyword evidence="4 10" id="KW-0645">Protease</keyword>
<evidence type="ECO:0000256" key="6">
    <source>
        <dbReference type="ARBA" id="ARBA00022801"/>
    </source>
</evidence>
<dbReference type="InterPro" id="IPR003137">
    <property type="entry name" value="PA_domain"/>
</dbReference>
<feature type="domain" description="K Homology" evidence="12">
    <location>
        <begin position="933"/>
        <end position="1006"/>
    </location>
</feature>
<dbReference type="InterPro" id="IPR015500">
    <property type="entry name" value="Peptidase_S8_subtilisin-rel"/>
</dbReference>
<organism evidence="13 14">
    <name type="scientific">Gossypium arboreum</name>
    <name type="common">Tree cotton</name>
    <name type="synonym">Gossypium nanking</name>
    <dbReference type="NCBI Taxonomy" id="29729"/>
    <lineage>
        <taxon>Eukaryota</taxon>
        <taxon>Viridiplantae</taxon>
        <taxon>Streptophyta</taxon>
        <taxon>Embryophyta</taxon>
        <taxon>Tracheophyta</taxon>
        <taxon>Spermatophyta</taxon>
        <taxon>Magnoliopsida</taxon>
        <taxon>eudicotyledons</taxon>
        <taxon>Gunneridae</taxon>
        <taxon>Pentapetalae</taxon>
        <taxon>rosids</taxon>
        <taxon>malvids</taxon>
        <taxon>Malvales</taxon>
        <taxon>Malvaceae</taxon>
        <taxon>Malvoideae</taxon>
        <taxon>Gossypium</taxon>
    </lineage>
</organism>
<dbReference type="Pfam" id="PF02225">
    <property type="entry name" value="PA"/>
    <property type="match status" value="1"/>
</dbReference>
<dbReference type="SMART" id="SM00322">
    <property type="entry name" value="KH"/>
    <property type="match status" value="1"/>
</dbReference>
<dbReference type="InterPro" id="IPR036852">
    <property type="entry name" value="Peptidase_S8/S53_dom_sf"/>
</dbReference>
<dbReference type="Gene3D" id="3.50.30.30">
    <property type="match status" value="1"/>
</dbReference>
<feature type="active site" description="Charge relay system" evidence="10">
    <location>
        <position position="151"/>
    </location>
</feature>
<dbReference type="InterPro" id="IPR041469">
    <property type="entry name" value="Subtilisin-like_FN3"/>
</dbReference>
<evidence type="ECO:0000313" key="13">
    <source>
        <dbReference type="EMBL" id="KAK5834550.1"/>
    </source>
</evidence>
<evidence type="ECO:0000259" key="12">
    <source>
        <dbReference type="SMART" id="SM00322"/>
    </source>
</evidence>
<dbReference type="InterPro" id="IPR055211">
    <property type="entry name" value="KH_PNO1_2nd"/>
</dbReference>
<dbReference type="InterPro" id="IPR046450">
    <property type="entry name" value="PA_dom_sf"/>
</dbReference>
<dbReference type="Pfam" id="PF17766">
    <property type="entry name" value="fn3_6"/>
    <property type="match status" value="1"/>
</dbReference>
<feature type="signal peptide" evidence="11">
    <location>
        <begin position="1"/>
        <end position="25"/>
    </location>
</feature>
<dbReference type="EMBL" id="JARKNE010000005">
    <property type="protein sequence ID" value="KAK5834550.1"/>
    <property type="molecule type" value="Genomic_DNA"/>
</dbReference>
<evidence type="ECO:0000256" key="9">
    <source>
        <dbReference type="ARBA" id="ARBA00023242"/>
    </source>
</evidence>